<dbReference type="Proteomes" id="UP000183832">
    <property type="component" value="Unassembled WGS sequence"/>
</dbReference>
<reference evidence="1 2" key="1">
    <citation type="submission" date="2015-04" db="EMBL/GenBank/DDBJ databases">
        <authorList>
            <person name="Syromyatnikov M.Y."/>
            <person name="Popov V.N."/>
        </authorList>
    </citation>
    <scope>NUCLEOTIDE SEQUENCE [LARGE SCALE GENOMIC DNA]</scope>
</reference>
<gene>
    <name evidence="1" type="ORF">CLUMA_CG003874</name>
</gene>
<organism evidence="1 2">
    <name type="scientific">Clunio marinus</name>
    <dbReference type="NCBI Taxonomy" id="568069"/>
    <lineage>
        <taxon>Eukaryota</taxon>
        <taxon>Metazoa</taxon>
        <taxon>Ecdysozoa</taxon>
        <taxon>Arthropoda</taxon>
        <taxon>Hexapoda</taxon>
        <taxon>Insecta</taxon>
        <taxon>Pterygota</taxon>
        <taxon>Neoptera</taxon>
        <taxon>Endopterygota</taxon>
        <taxon>Diptera</taxon>
        <taxon>Nematocera</taxon>
        <taxon>Chironomoidea</taxon>
        <taxon>Chironomidae</taxon>
        <taxon>Clunio</taxon>
    </lineage>
</organism>
<name>A0A1J1HQ35_9DIPT</name>
<accession>A0A1J1HQ35</accession>
<evidence type="ECO:0000313" key="2">
    <source>
        <dbReference type="Proteomes" id="UP000183832"/>
    </source>
</evidence>
<dbReference type="EMBL" id="CVRI01000017">
    <property type="protein sequence ID" value="CRK90159.1"/>
    <property type="molecule type" value="Genomic_DNA"/>
</dbReference>
<keyword evidence="2" id="KW-1185">Reference proteome</keyword>
<evidence type="ECO:0000313" key="1">
    <source>
        <dbReference type="EMBL" id="CRK90159.1"/>
    </source>
</evidence>
<dbReference type="AlphaFoldDB" id="A0A1J1HQ35"/>
<protein>
    <submittedName>
        <fullName evidence="1">CLUMA_CG003874, isoform A</fullName>
    </submittedName>
</protein>
<sequence>MSTNSPKQQRQYTYLKDSPTYTRFSTQFGNSLFPSFSLFSYATKPNISVKSLITNLENHKFISKSFVHLFLDQYNFLFMVEK</sequence>
<proteinExistence type="predicted"/>